<dbReference type="Proteomes" id="UP000216024">
    <property type="component" value="Unassembled WGS sequence"/>
</dbReference>
<sequence>MSRMDGYCKITCSPRSGYEKKDYKRDDCRKKDYRKDDCRKKDCKIKKPFDKKFFLVCGTPGSEMDFDTTGDTFDAANVTVDTRGSDKFVTELEFSSQVEAVLEPDDATQTDAEVILRFDLFSRRNGGTEILVGSWKFRRFLTTLAVDNPNQNLETSDTFSFNRCVCSSPCPGCIDYFVRVTAEKISDNDTASAKVSMGQLIAKSQEC</sequence>
<dbReference type="EMBL" id="NIBG01000044">
    <property type="protein sequence ID" value="PAB55859.1"/>
    <property type="molecule type" value="Genomic_DNA"/>
</dbReference>
<dbReference type="RefSeq" id="WP_095136276.1">
    <property type="nucleotide sequence ID" value="NZ_NIBG01000044.1"/>
</dbReference>
<comment type="caution">
    <text evidence="1">The sequence shown here is derived from an EMBL/GenBank/DDBJ whole genome shotgun (WGS) entry which is preliminary data.</text>
</comment>
<evidence type="ECO:0000313" key="2">
    <source>
        <dbReference type="Proteomes" id="UP000216024"/>
    </source>
</evidence>
<protein>
    <submittedName>
        <fullName evidence="1">Uncharacterized protein</fullName>
    </submittedName>
</protein>
<accession>A0A267M8G9</accession>
<proteinExistence type="predicted"/>
<dbReference type="OrthoDB" id="1905050at2"/>
<keyword evidence="2" id="KW-1185">Reference proteome</keyword>
<dbReference type="Pfam" id="PF14879">
    <property type="entry name" value="DUF4489"/>
    <property type="match status" value="1"/>
</dbReference>
<evidence type="ECO:0000313" key="1">
    <source>
        <dbReference type="EMBL" id="PAB55859.1"/>
    </source>
</evidence>
<dbReference type="AlphaFoldDB" id="A0A267M8G9"/>
<name>A0A267M8G9_9FIRM</name>
<dbReference type="InterPro" id="IPR027972">
    <property type="entry name" value="DUF4489"/>
</dbReference>
<gene>
    <name evidence="1" type="ORF">CCE28_21520</name>
</gene>
<reference evidence="1 2" key="1">
    <citation type="submission" date="2017-06" db="EMBL/GenBank/DDBJ databases">
        <title>Draft genome sequence of anaerobic fermentative bacterium Anaeromicrobium sediminis DY2726D isolated from West Pacific Ocean sediments.</title>
        <authorList>
            <person name="Zeng X."/>
        </authorList>
    </citation>
    <scope>NUCLEOTIDE SEQUENCE [LARGE SCALE GENOMIC DNA]</scope>
    <source>
        <strain evidence="1 2">DY2726D</strain>
    </source>
</reference>
<organism evidence="1 2">
    <name type="scientific">Anaeromicrobium sediminis</name>
    <dbReference type="NCBI Taxonomy" id="1478221"/>
    <lineage>
        <taxon>Bacteria</taxon>
        <taxon>Bacillati</taxon>
        <taxon>Bacillota</taxon>
        <taxon>Clostridia</taxon>
        <taxon>Peptostreptococcales</taxon>
        <taxon>Thermotaleaceae</taxon>
        <taxon>Anaeromicrobium</taxon>
    </lineage>
</organism>